<comment type="subcellular location">
    <subcellularLocation>
        <location evidence="1">Membrane</location>
        <topology evidence="1">Multi-pass membrane protein</topology>
    </subcellularLocation>
</comment>
<dbReference type="RefSeq" id="WP_084661199.1">
    <property type="nucleotide sequence ID" value="NZ_FWWY01000001.1"/>
</dbReference>
<feature type="transmembrane region" description="Helical" evidence="5">
    <location>
        <begin position="643"/>
        <end position="660"/>
    </location>
</feature>
<dbReference type="EMBL" id="FWWY01000001">
    <property type="protein sequence ID" value="SMC04265.1"/>
    <property type="molecule type" value="Genomic_DNA"/>
</dbReference>
<keyword evidence="8" id="KW-1185">Reference proteome</keyword>
<feature type="transmembrane region" description="Helical" evidence="5">
    <location>
        <begin position="610"/>
        <end position="631"/>
    </location>
</feature>
<dbReference type="Gene3D" id="3.40.1710.10">
    <property type="entry name" value="abc type-2 transporter like domain"/>
    <property type="match status" value="1"/>
</dbReference>
<dbReference type="STRING" id="28034.BFX07_01625"/>
<dbReference type="InterPro" id="IPR017501">
    <property type="entry name" value="Phage_infect_YhgE_C"/>
</dbReference>
<dbReference type="AlphaFoldDB" id="A0A1W1WDG8"/>
<evidence type="ECO:0000256" key="1">
    <source>
        <dbReference type="ARBA" id="ARBA00004141"/>
    </source>
</evidence>
<dbReference type="PANTHER" id="PTHR43077:SF5">
    <property type="entry name" value="PHAGE INFECTION PROTEIN"/>
    <property type="match status" value="1"/>
</dbReference>
<keyword evidence="4 5" id="KW-0472">Membrane</keyword>
<accession>A0A1W1WDG8</accession>
<dbReference type="InterPro" id="IPR013525">
    <property type="entry name" value="ABC2_TM"/>
</dbReference>
<dbReference type="InterPro" id="IPR051328">
    <property type="entry name" value="T7SS_ABC-Transporter"/>
</dbReference>
<dbReference type="GO" id="GO:0016020">
    <property type="term" value="C:membrane"/>
    <property type="evidence" value="ECO:0007669"/>
    <property type="project" value="UniProtKB-SubCell"/>
</dbReference>
<proteinExistence type="predicted"/>
<gene>
    <name evidence="7" type="ORF">SAMN00768000_1551</name>
</gene>
<reference evidence="8" key="1">
    <citation type="submission" date="2017-04" db="EMBL/GenBank/DDBJ databases">
        <authorList>
            <person name="Varghese N."/>
            <person name="Submissions S."/>
        </authorList>
    </citation>
    <scope>NUCLEOTIDE SEQUENCE [LARGE SCALE GENOMIC DNA]</scope>
    <source>
        <strain evidence="8">DSM 9293</strain>
    </source>
</reference>
<dbReference type="Proteomes" id="UP000192660">
    <property type="component" value="Unassembled WGS sequence"/>
</dbReference>
<evidence type="ECO:0000259" key="6">
    <source>
        <dbReference type="Pfam" id="PF12698"/>
    </source>
</evidence>
<evidence type="ECO:0000313" key="7">
    <source>
        <dbReference type="EMBL" id="SMC04265.1"/>
    </source>
</evidence>
<dbReference type="NCBIfam" id="TIGR03062">
    <property type="entry name" value="pip_yhgE_Cterm"/>
    <property type="match status" value="1"/>
</dbReference>
<evidence type="ECO:0000256" key="4">
    <source>
        <dbReference type="ARBA" id="ARBA00023136"/>
    </source>
</evidence>
<feature type="transmembrane region" description="Helical" evidence="5">
    <location>
        <begin position="553"/>
        <end position="571"/>
    </location>
</feature>
<feature type="transmembrane region" description="Helical" evidence="5">
    <location>
        <begin position="526"/>
        <end position="547"/>
    </location>
</feature>
<dbReference type="Gene3D" id="1.10.287.950">
    <property type="entry name" value="Methyl-accepting chemotaxis protein"/>
    <property type="match status" value="1"/>
</dbReference>
<evidence type="ECO:0000313" key="8">
    <source>
        <dbReference type="Proteomes" id="UP000192660"/>
    </source>
</evidence>
<evidence type="ECO:0000256" key="5">
    <source>
        <dbReference type="SAM" id="Phobius"/>
    </source>
</evidence>
<sequence>MRSPLLHTMKGWLALAAVAVVPLLYSGSYLSAFWNPYGHLNDLPLAIINQDQGYKGHHEGQQLIKSLPKNWHTDILSGSQVKEANNLLQSGKVDMIITIPPNYSRDLLTDKAPSLDYAVDPGTNYLTGILMTREADSITQDVTSQIQTKIAHQELQAMTLLQHGAIKLHEGTHQLAQHVQGINEGGQALTQAATQLTTASQQLAQGSHALSTGFVKLSQGMHHIATQSEQFSQHLANVAQHTHQLSTGLMQEQEGLDTFFGQFNQLAQGSTTLASDSSKLSQGTLGLSQALDQQHALIAKAQRLAQEAPNNPADLSELAAILNQLSASSTQITQLSTTLATQNSQLSQGLNTLAGQSQQLSDASHALKQSTATLTQGATSLSTATAALSQGSQMLSQANQKLSSGSQQLQSSLAQLTDGAVLMNHSLASLGSHLDQYTQAVNQFMSPIPSISHNLSTLAQGLQQTKKPLNWASQPIQTHMTNIGGTGNYGTGLSPYFLALSLWVGALVVTVLVPGGDKKGLRTRQWVSLGLAFAQIVILTTGILWLLPLSPRYALTFWGIMTLVGLTWWAIMRLLVEKFGDGGRLFAIVLLVIQLSGSAGTYPIELSPHFFAVIHPYLPMTWAIHVMRYALSGSYSTVLMPDIIRLTLTFLATWAIMRFVPGRLAFDAPPLAPGESIDGQQQPSSSTSLSL</sequence>
<dbReference type="NCBIfam" id="TIGR03061">
    <property type="entry name" value="pip_yhgE_Nterm"/>
    <property type="match status" value="1"/>
</dbReference>
<keyword evidence="2 5" id="KW-0812">Transmembrane</keyword>
<dbReference type="PANTHER" id="PTHR43077">
    <property type="entry name" value="TRANSPORT PERMEASE YVFS-RELATED"/>
    <property type="match status" value="1"/>
</dbReference>
<feature type="domain" description="ABC-2 type transporter transmembrane" evidence="6">
    <location>
        <begin position="19"/>
        <end position="151"/>
    </location>
</feature>
<keyword evidence="3 5" id="KW-1133">Transmembrane helix</keyword>
<feature type="transmembrane region" description="Helical" evidence="5">
    <location>
        <begin position="496"/>
        <end position="514"/>
    </location>
</feature>
<evidence type="ECO:0000256" key="2">
    <source>
        <dbReference type="ARBA" id="ARBA00022692"/>
    </source>
</evidence>
<dbReference type="GO" id="GO:0140359">
    <property type="term" value="F:ABC-type transporter activity"/>
    <property type="evidence" value="ECO:0007669"/>
    <property type="project" value="InterPro"/>
</dbReference>
<dbReference type="Pfam" id="PF12698">
    <property type="entry name" value="ABC2_membrane_3"/>
    <property type="match status" value="1"/>
</dbReference>
<protein>
    <submittedName>
        <fullName evidence="7">Putative membrane protein</fullName>
    </submittedName>
</protein>
<organism evidence="7 8">
    <name type="scientific">Sulfobacillus thermosulfidooxidans (strain DSM 9293 / VKM B-1269 / AT-1)</name>
    <dbReference type="NCBI Taxonomy" id="929705"/>
    <lineage>
        <taxon>Bacteria</taxon>
        <taxon>Bacillati</taxon>
        <taxon>Bacillota</taxon>
        <taxon>Clostridia</taxon>
        <taxon>Eubacteriales</taxon>
        <taxon>Clostridiales Family XVII. Incertae Sedis</taxon>
        <taxon>Sulfobacillus</taxon>
    </lineage>
</organism>
<evidence type="ECO:0000256" key="3">
    <source>
        <dbReference type="ARBA" id="ARBA00022989"/>
    </source>
</evidence>
<dbReference type="InterPro" id="IPR017500">
    <property type="entry name" value="Phage_infect_YhgE_N"/>
</dbReference>
<name>A0A1W1WDG8_SULTA</name>
<feature type="transmembrane region" description="Helical" evidence="5">
    <location>
        <begin position="583"/>
        <end position="604"/>
    </location>
</feature>